<evidence type="ECO:0000313" key="2">
    <source>
        <dbReference type="EMBL" id="TVY23437.1"/>
    </source>
</evidence>
<dbReference type="InterPro" id="IPR011009">
    <property type="entry name" value="Kinase-like_dom_sf"/>
</dbReference>
<reference evidence="2 3" key="1">
    <citation type="submission" date="2018-05" db="EMBL/GenBank/DDBJ databases">
        <title>Genome sequencing and assembly of the regulated plant pathogen Lachnellula willkommii and related sister species for the development of diagnostic species identification markers.</title>
        <authorList>
            <person name="Giroux E."/>
            <person name="Bilodeau G."/>
        </authorList>
    </citation>
    <scope>NUCLEOTIDE SEQUENCE [LARGE SCALE GENOMIC DNA]</scope>
    <source>
        <strain evidence="2 3">CBS 185.66</strain>
    </source>
</reference>
<evidence type="ECO:0000313" key="3">
    <source>
        <dbReference type="Proteomes" id="UP000431533"/>
    </source>
</evidence>
<feature type="domain" description="Aminoglycoside phosphotransferase" evidence="1">
    <location>
        <begin position="92"/>
        <end position="283"/>
    </location>
</feature>
<dbReference type="OrthoDB" id="2906425at2759"/>
<sequence>MRHSWIPAVLQPNFTWTPRKSPTRLSAEIPPTPEPSHPLVRRFWGYIHSFLKRFSIYYCRWVEIPFDNQIIPLPFGLLLKWSDGTRLEEVLATEVCHAAGLPTPKIISYGEHPDTPHAPVSILMTRLPGRELGQAYESLNPKAKTTALTEFKLYLSTIRGWKSPWGDERVCSITGGAIRSIRVPDHKIGPCETPQEFHEYLLAPARNSFGSEAVYEEKVRSARKLQFLQRPGVKFTHGDIKHHNILVDEEGHITGFLDWESAGWYPEFWEYTTALRFLPKDFWWYEFLMEVGAQRYLEESELVYNKDQGIIIKREQNFKPKSKRLT</sequence>
<dbReference type="InterPro" id="IPR051678">
    <property type="entry name" value="AGP_Transferase"/>
</dbReference>
<dbReference type="GeneID" id="41988881"/>
<dbReference type="RefSeq" id="XP_031002225.1">
    <property type="nucleotide sequence ID" value="XM_031153603.1"/>
</dbReference>
<accession>A0A8H8TX11</accession>
<gene>
    <name evidence="2" type="ORF">LHYA1_G008683</name>
</gene>
<evidence type="ECO:0000259" key="1">
    <source>
        <dbReference type="Pfam" id="PF01636"/>
    </source>
</evidence>
<dbReference type="EMBL" id="QGMH01000181">
    <property type="protein sequence ID" value="TVY23437.1"/>
    <property type="molecule type" value="Genomic_DNA"/>
</dbReference>
<name>A0A8H8TX11_9HELO</name>
<dbReference type="PANTHER" id="PTHR21310:SF55">
    <property type="entry name" value="AMINOGLYCOSIDE PHOSPHOTRANSFERASE DOMAIN-CONTAINING PROTEIN"/>
    <property type="match status" value="1"/>
</dbReference>
<keyword evidence="3" id="KW-1185">Reference proteome</keyword>
<dbReference type="SUPFAM" id="SSF56112">
    <property type="entry name" value="Protein kinase-like (PK-like)"/>
    <property type="match status" value="1"/>
</dbReference>
<proteinExistence type="predicted"/>
<protein>
    <recommendedName>
        <fullName evidence="1">Aminoglycoside phosphotransferase domain-containing protein</fullName>
    </recommendedName>
</protein>
<dbReference type="Pfam" id="PF01636">
    <property type="entry name" value="APH"/>
    <property type="match status" value="1"/>
</dbReference>
<organism evidence="2 3">
    <name type="scientific">Lachnellula hyalina</name>
    <dbReference type="NCBI Taxonomy" id="1316788"/>
    <lineage>
        <taxon>Eukaryota</taxon>
        <taxon>Fungi</taxon>
        <taxon>Dikarya</taxon>
        <taxon>Ascomycota</taxon>
        <taxon>Pezizomycotina</taxon>
        <taxon>Leotiomycetes</taxon>
        <taxon>Helotiales</taxon>
        <taxon>Lachnaceae</taxon>
        <taxon>Lachnellula</taxon>
    </lineage>
</organism>
<dbReference type="InterPro" id="IPR002575">
    <property type="entry name" value="Aminoglycoside_PTrfase"/>
</dbReference>
<dbReference type="AlphaFoldDB" id="A0A8H8TX11"/>
<dbReference type="Proteomes" id="UP000431533">
    <property type="component" value="Unassembled WGS sequence"/>
</dbReference>
<dbReference type="Gene3D" id="3.90.1200.10">
    <property type="match status" value="1"/>
</dbReference>
<dbReference type="PANTHER" id="PTHR21310">
    <property type="entry name" value="AMINOGLYCOSIDE PHOSPHOTRANSFERASE-RELATED-RELATED"/>
    <property type="match status" value="1"/>
</dbReference>
<comment type="caution">
    <text evidence="2">The sequence shown here is derived from an EMBL/GenBank/DDBJ whole genome shotgun (WGS) entry which is preliminary data.</text>
</comment>